<dbReference type="Proteomes" id="UP000887579">
    <property type="component" value="Unplaced"/>
</dbReference>
<sequence>MFHFQLKTPDSVSVTDSGIDCSLLEEINRQAAVVLNSPISPRKNREDPEDPLPPNNSSTAKITAATNYSYVLSKPHGSFDLTLQTNNTSKSSSTTSSSPQQAISEPPRSPPPLTSSDLTVFTENHAPNSSHLGILLLSNARRKLQLEEERIEFEKEKQREKEKRKSKKLFFRLTKRVREKGGVMVDIPQSASDSALKRIDEDEISTSGHSSFFAQYRNASTDSGLIPSSADDPDESLEEKVKRLEYELKESRRIAVSSDAECQKLLKMQKTLDNEVQDLTETLFQEAYHVADEAKAKTRQAEKLLNEALFKVDLLQAEVKALKEIVKSPSKRSLKDRFGQTLFQEAYHVADEAKAKTRQAEKLLNEALFKVDLLQAEVKALKEIVKSPSKRSLKDRFGHKKSESQVYSLTPAKGGKSSSLHMTPIKASKSSTTLNQDETEVDPIYFSEFKEWLSSSIPLSADEKESKFLKRILKEDVQPCLTFSNDELASEILDSIKKNTLEMEPYFNESVKICELTKMERICPYRLKTDMEKEWVYISLQARNRITAVCDLLTYLRYLQNGIVKALPLDSYLEIASMRKNMALARFGFDFITKMNGTGLTTTNDE</sequence>
<organism evidence="1 2">
    <name type="scientific">Panagrolaimus sp. ES5</name>
    <dbReference type="NCBI Taxonomy" id="591445"/>
    <lineage>
        <taxon>Eukaryota</taxon>
        <taxon>Metazoa</taxon>
        <taxon>Ecdysozoa</taxon>
        <taxon>Nematoda</taxon>
        <taxon>Chromadorea</taxon>
        <taxon>Rhabditida</taxon>
        <taxon>Tylenchina</taxon>
        <taxon>Panagrolaimomorpha</taxon>
        <taxon>Panagrolaimoidea</taxon>
        <taxon>Panagrolaimidae</taxon>
        <taxon>Panagrolaimus</taxon>
    </lineage>
</organism>
<accession>A0AC34FAU4</accession>
<evidence type="ECO:0000313" key="1">
    <source>
        <dbReference type="Proteomes" id="UP000887579"/>
    </source>
</evidence>
<dbReference type="WBParaSite" id="ES5_v2.g14303.t1">
    <property type="protein sequence ID" value="ES5_v2.g14303.t1"/>
    <property type="gene ID" value="ES5_v2.g14303"/>
</dbReference>
<evidence type="ECO:0000313" key="2">
    <source>
        <dbReference type="WBParaSite" id="ES5_v2.g14303.t1"/>
    </source>
</evidence>
<proteinExistence type="predicted"/>
<reference evidence="2" key="1">
    <citation type="submission" date="2022-11" db="UniProtKB">
        <authorList>
            <consortium name="WormBaseParasite"/>
        </authorList>
    </citation>
    <scope>IDENTIFICATION</scope>
</reference>
<name>A0AC34FAU4_9BILA</name>
<protein>
    <submittedName>
        <fullName evidence="2">Uncharacterized protein</fullName>
    </submittedName>
</protein>